<keyword evidence="3 8" id="KW-0812">Transmembrane</keyword>
<keyword evidence="6 8" id="KW-0472">Membrane</keyword>
<evidence type="ECO:0000313" key="10">
    <source>
        <dbReference type="EMBL" id="KTB07122.1"/>
    </source>
</evidence>
<dbReference type="InterPro" id="IPR007667">
    <property type="entry name" value="Hypoxia_induced_domain"/>
</dbReference>
<reference evidence="10 11" key="1">
    <citation type="submission" date="2015-10" db="EMBL/GenBank/DDBJ databases">
        <title>Draft genomes sequences of Candida glabrata isolates 1A, 1B, 2A, 2B, 3A and 3B.</title>
        <authorList>
            <person name="Haavelsrud O.E."/>
            <person name="Gaustad P."/>
        </authorList>
    </citation>
    <scope>NUCLEOTIDE SEQUENCE [LARGE SCALE GENOMIC DNA]</scope>
    <source>
        <strain evidence="10">910700640</strain>
    </source>
</reference>
<keyword evidence="5" id="KW-0496">Mitochondrion</keyword>
<dbReference type="GO" id="GO:0005743">
    <property type="term" value="C:mitochondrial inner membrane"/>
    <property type="evidence" value="ECO:0007669"/>
    <property type="project" value="EnsemblFungi"/>
</dbReference>
<dbReference type="VEuPathDB" id="FungiDB:B1J91_G07293g"/>
<dbReference type="VEuPathDB" id="FungiDB:CAGL0G07293g"/>
<evidence type="ECO:0000256" key="6">
    <source>
        <dbReference type="ARBA" id="ARBA00023136"/>
    </source>
</evidence>
<feature type="compositionally biased region" description="Low complexity" evidence="7">
    <location>
        <begin position="1017"/>
        <end position="1026"/>
    </location>
</feature>
<dbReference type="EMBL" id="LLZZ01000108">
    <property type="protein sequence ID" value="KTB07122.1"/>
    <property type="molecule type" value="Genomic_DNA"/>
</dbReference>
<organism evidence="10 11">
    <name type="scientific">Candida glabrata</name>
    <name type="common">Yeast</name>
    <name type="synonym">Torulopsis glabrata</name>
    <dbReference type="NCBI Taxonomy" id="5478"/>
    <lineage>
        <taxon>Eukaryota</taxon>
        <taxon>Fungi</taxon>
        <taxon>Dikarya</taxon>
        <taxon>Ascomycota</taxon>
        <taxon>Saccharomycotina</taxon>
        <taxon>Saccharomycetes</taxon>
        <taxon>Saccharomycetales</taxon>
        <taxon>Saccharomycetaceae</taxon>
        <taxon>Nakaseomyces</taxon>
    </lineage>
</organism>
<dbReference type="GO" id="GO:0010155">
    <property type="term" value="P:regulation of proton transport"/>
    <property type="evidence" value="ECO:0007669"/>
    <property type="project" value="EnsemblFungi"/>
</dbReference>
<dbReference type="PANTHER" id="PTHR12297:SF3">
    <property type="entry name" value="HIG1 DOMAIN FAMILY MEMBER 1A"/>
    <property type="match status" value="1"/>
</dbReference>
<dbReference type="VEuPathDB" id="FungiDB:GVI51_G07117"/>
<dbReference type="Proteomes" id="UP000054886">
    <property type="component" value="Unassembled WGS sequence"/>
</dbReference>
<dbReference type="SUPFAM" id="SSF54236">
    <property type="entry name" value="Ubiquitin-like"/>
    <property type="match status" value="1"/>
</dbReference>
<evidence type="ECO:0000256" key="7">
    <source>
        <dbReference type="SAM" id="MobiDB-lite"/>
    </source>
</evidence>
<feature type="transmembrane region" description="Helical" evidence="8">
    <location>
        <begin position="33"/>
        <end position="52"/>
    </location>
</feature>
<dbReference type="InterPro" id="IPR029071">
    <property type="entry name" value="Ubiquitin-like_domsf"/>
</dbReference>
<evidence type="ECO:0000256" key="2">
    <source>
        <dbReference type="ARBA" id="ARBA00013887"/>
    </source>
</evidence>
<dbReference type="Gene3D" id="6.10.140.1320">
    <property type="match status" value="1"/>
</dbReference>
<feature type="compositionally biased region" description="Basic and acidic residues" evidence="7">
    <location>
        <begin position="1001"/>
        <end position="1011"/>
    </location>
</feature>
<feature type="compositionally biased region" description="Low complexity" evidence="7">
    <location>
        <begin position="799"/>
        <end position="809"/>
    </location>
</feature>
<feature type="compositionally biased region" description="Low complexity" evidence="7">
    <location>
        <begin position="978"/>
        <end position="1000"/>
    </location>
</feature>
<feature type="region of interest" description="Disordered" evidence="7">
    <location>
        <begin position="978"/>
        <end position="1080"/>
    </location>
</feature>
<evidence type="ECO:0000259" key="9">
    <source>
        <dbReference type="PROSITE" id="PS51503"/>
    </source>
</evidence>
<gene>
    <name evidence="10" type="ORF">AO440_001783</name>
</gene>
<evidence type="ECO:0000256" key="3">
    <source>
        <dbReference type="ARBA" id="ARBA00022692"/>
    </source>
</evidence>
<protein>
    <recommendedName>
        <fullName evidence="2">Respiratory supercomplex factor 1, mitochondrial</fullName>
    </recommendedName>
</protein>
<dbReference type="InterPro" id="IPR050355">
    <property type="entry name" value="RCF1"/>
</dbReference>
<feature type="transmembrane region" description="Helical" evidence="8">
    <location>
        <begin position="64"/>
        <end position="85"/>
    </location>
</feature>
<name>A0A0W0D6G5_CANGB</name>
<evidence type="ECO:0000256" key="4">
    <source>
        <dbReference type="ARBA" id="ARBA00022989"/>
    </source>
</evidence>
<dbReference type="VEuPathDB" id="FungiDB:GVI51_G07139"/>
<dbReference type="GO" id="GO:0033617">
    <property type="term" value="P:mitochondrial respiratory chain complex IV assembly"/>
    <property type="evidence" value="ECO:0007669"/>
    <property type="project" value="EnsemblFungi"/>
</dbReference>
<dbReference type="AlphaFoldDB" id="A0A0W0D6G5"/>
<proteinExistence type="predicted"/>
<dbReference type="Pfam" id="PF04588">
    <property type="entry name" value="HIG_1_N"/>
    <property type="match status" value="1"/>
</dbReference>
<dbReference type="VEuPathDB" id="FungiDB:CAGL0G07315g"/>
<feature type="region of interest" description="Disordered" evidence="7">
    <location>
        <begin position="799"/>
        <end position="821"/>
    </location>
</feature>
<feature type="compositionally biased region" description="Basic and acidic residues" evidence="7">
    <location>
        <begin position="1027"/>
        <end position="1080"/>
    </location>
</feature>
<dbReference type="VEuPathDB" id="FungiDB:GWK60_G07007"/>
<comment type="caution">
    <text evidence="10">The sequence shown here is derived from an EMBL/GenBank/DDBJ whole genome shotgun (WGS) entry which is preliminary data.</text>
</comment>
<dbReference type="PANTHER" id="PTHR12297">
    <property type="entry name" value="HYPOXIA-INDUCBILE GENE 1 HIG1 -RELATED"/>
    <property type="match status" value="1"/>
</dbReference>
<dbReference type="PROSITE" id="PS51503">
    <property type="entry name" value="HIG1"/>
    <property type="match status" value="1"/>
</dbReference>
<dbReference type="CDD" id="cd22577">
    <property type="entry name" value="Usa1_DBD"/>
    <property type="match status" value="1"/>
</dbReference>
<keyword evidence="4 8" id="KW-1133">Transmembrane helix</keyword>
<evidence type="ECO:0000313" key="11">
    <source>
        <dbReference type="Proteomes" id="UP000054886"/>
    </source>
</evidence>
<dbReference type="VEuPathDB" id="FungiDB:B1J91_G07315g"/>
<comment type="subcellular location">
    <subcellularLocation>
        <location evidence="1">Mitochondrion membrane</location>
    </subcellularLocation>
</comment>
<dbReference type="VEuPathDB" id="FungiDB:GWK60_G06985"/>
<dbReference type="GO" id="GO:0098803">
    <property type="term" value="C:respiratory chain complex"/>
    <property type="evidence" value="ECO:0007669"/>
    <property type="project" value="EnsemblFungi"/>
</dbReference>
<evidence type="ECO:0000256" key="8">
    <source>
        <dbReference type="SAM" id="Phobius"/>
    </source>
</evidence>
<accession>A0A0W0D6G5</accession>
<dbReference type="GO" id="GO:0097250">
    <property type="term" value="P:mitochondrial respirasome assembly"/>
    <property type="evidence" value="ECO:0007669"/>
    <property type="project" value="EnsemblFungi"/>
</dbReference>
<evidence type="ECO:0000256" key="5">
    <source>
        <dbReference type="ARBA" id="ARBA00023128"/>
    </source>
</evidence>
<feature type="domain" description="HIG1" evidence="9">
    <location>
        <begin position="5"/>
        <end position="96"/>
    </location>
</feature>
<sequence length="1080" mass="124033">MSRLPSSFDVEDADVEELSFADKIVYHCKQQPLVPIGTLLTTGAVILAAQNMRIGNRKKTQFYFRWRVGLQAATLAALVAGSFIYGKDKYDQKKKEDQMKEKAKLREQFMDLLVGKPWKLRVYHGDRSLNVNVFPETKVSRLVQYLHLVLGAVEPVEPVDECGLKYKDTVLPLYFSLKEALRTYSYADASLDVPSFIRLEFVHTLERGGYAHRSGEDIKLAYSPEYFGKFVTVGLEVNTLSLDKIATTIVERVDLKQMGIMNVLAEEVVKKLVRYEEDEDKNLCGLMEKHSTHNLWAFLIKGNHIPFKFLHDLDPHCYDSLTLLDLLGVDILPSDAAKITIMFNCAHEQRQLKNNEDETEEEDEGDTLEFISDSVLSIRSMKFDENTTVRDVKEFVCSVYTHTLSLSVEDIKLVYKGNLLKENGSKIMSCIEYGSEASGTYKLHVQINQEFNEPAGPGFWSELFSNPNLFDYVQSSTRLNTPALTRTPTSENLATPSLQRLNSNLRSVSPFEAMAKEPELEFFDEEGRKLVPLEGELYWKCLLVEEDKEVFVNCKYLNERDVKLEIDGKEFEMSSFDYDYDNNSKELVNLSKDFIARLEKSLGIKIKKNSITVGRDVSAISSSNIELGHENVNSVGQRVRRQNRDDRASRTSVRPDTFKQRMVRYFGKFIGLGLLVFRTLYLVGYNALIPVFILYEFSPLVPSKYSYLIVLLLVARAVWNTHEIWVMWAAYLHLNEVNEEQLKAIEEHVEMRRVSRQYFSSVGVKGWDHLEKSVKRLIIEPAELQSIRQELYTTAGLISESNSESSQETEVQEENADGQGEVVPPVIPVEEQLKYMREIFIRLSKDESEANVELLEKMYVLLSATLERYKARRTRLVRNPPLKKMWDDLLVLLWRDVKHVNPSPSFTTTVVDKVGRIIDFVEHQQVLDTCLEHVVPNPSRDSVFVAIPKNLVLFILLFFPYVKEKTLSILQRREQLVQRPQAPQASQAPQAPQVPQPSQEEQPHDPEEHPASHTADQQEQQQGQPQGHEEHTVVDTADQHDHEEHTVVDTADQHNHEEHTVVDTADQHDHEEQEQVREEE</sequence>
<evidence type="ECO:0000256" key="1">
    <source>
        <dbReference type="ARBA" id="ARBA00004325"/>
    </source>
</evidence>